<dbReference type="Gene3D" id="3.90.190.20">
    <property type="entry name" value="Mur ligase, C-terminal domain"/>
    <property type="match status" value="1"/>
</dbReference>
<keyword evidence="11 17" id="KW-0133">Cell shape</keyword>
<evidence type="ECO:0000256" key="6">
    <source>
        <dbReference type="ARBA" id="ARBA00015655"/>
    </source>
</evidence>
<dbReference type="SUPFAM" id="SSF53244">
    <property type="entry name" value="MurD-like peptide ligases, peptide-binding domain"/>
    <property type="match status" value="1"/>
</dbReference>
<dbReference type="InterPro" id="IPR036615">
    <property type="entry name" value="Mur_ligase_C_dom_sf"/>
</dbReference>
<dbReference type="EC" id="6.3.2.9" evidence="5 17"/>
<keyword evidence="17 18" id="KW-0132">Cell division</keyword>
<comment type="function">
    <text evidence="1 17 18">Cell wall formation. Catalyzes the addition of glutamate to the nucleotide precursor UDP-N-acetylmuramoyl-L-alanine (UMA).</text>
</comment>
<comment type="pathway">
    <text evidence="3 17 18">Cell wall biogenesis; peptidoglycan biosynthesis.</text>
</comment>
<keyword evidence="8 17" id="KW-0436">Ligase</keyword>
<evidence type="ECO:0000256" key="14">
    <source>
        <dbReference type="ARBA" id="ARBA00030398"/>
    </source>
</evidence>
<comment type="similarity">
    <text evidence="4 17">Belongs to the MurCDEF family.</text>
</comment>
<dbReference type="UniPathway" id="UPA00219"/>
<dbReference type="SUPFAM" id="SSF53623">
    <property type="entry name" value="MurD-like peptide ligases, catalytic domain"/>
    <property type="match status" value="1"/>
</dbReference>
<dbReference type="OrthoDB" id="9809796at2"/>
<keyword evidence="7 17" id="KW-0963">Cytoplasm</keyword>
<keyword evidence="13 17" id="KW-0961">Cell wall biogenesis/degradation</keyword>
<organism evidence="21 22">
    <name type="scientific">Megasphaera elsdenii</name>
    <dbReference type="NCBI Taxonomy" id="907"/>
    <lineage>
        <taxon>Bacteria</taxon>
        <taxon>Bacillati</taxon>
        <taxon>Bacillota</taxon>
        <taxon>Negativicutes</taxon>
        <taxon>Veillonellales</taxon>
        <taxon>Veillonellaceae</taxon>
        <taxon>Megasphaera</taxon>
    </lineage>
</organism>
<evidence type="ECO:0000256" key="16">
    <source>
        <dbReference type="ARBA" id="ARBA00047632"/>
    </source>
</evidence>
<gene>
    <name evidence="17" type="primary">murD</name>
    <name evidence="21" type="ORF">C6Y28_08400</name>
</gene>
<dbReference type="PANTHER" id="PTHR43692:SF1">
    <property type="entry name" value="UDP-N-ACETYLMURAMOYLALANINE--D-GLUTAMATE LIGASE"/>
    <property type="match status" value="1"/>
</dbReference>
<dbReference type="GO" id="GO:0005524">
    <property type="term" value="F:ATP binding"/>
    <property type="evidence" value="ECO:0007669"/>
    <property type="project" value="UniProtKB-UniRule"/>
</dbReference>
<evidence type="ECO:0000256" key="4">
    <source>
        <dbReference type="ARBA" id="ARBA00010416"/>
    </source>
</evidence>
<keyword evidence="12 17" id="KW-0573">Peptidoglycan synthesis</keyword>
<dbReference type="GO" id="GO:0005737">
    <property type="term" value="C:cytoplasm"/>
    <property type="evidence" value="ECO:0007669"/>
    <property type="project" value="UniProtKB-SubCell"/>
</dbReference>
<evidence type="ECO:0000256" key="10">
    <source>
        <dbReference type="ARBA" id="ARBA00022840"/>
    </source>
</evidence>
<evidence type="ECO:0000256" key="8">
    <source>
        <dbReference type="ARBA" id="ARBA00022598"/>
    </source>
</evidence>
<accession>A0A1M6N416</accession>
<dbReference type="SUPFAM" id="SSF51984">
    <property type="entry name" value="MurCD N-terminal domain"/>
    <property type="match status" value="1"/>
</dbReference>
<evidence type="ECO:0000259" key="20">
    <source>
        <dbReference type="Pfam" id="PF08245"/>
    </source>
</evidence>
<dbReference type="GO" id="GO:0009252">
    <property type="term" value="P:peptidoglycan biosynthetic process"/>
    <property type="evidence" value="ECO:0007669"/>
    <property type="project" value="UniProtKB-UniRule"/>
</dbReference>
<dbReference type="GO" id="GO:0071555">
    <property type="term" value="P:cell wall organization"/>
    <property type="evidence" value="ECO:0007669"/>
    <property type="project" value="UniProtKB-KW"/>
</dbReference>
<dbReference type="InterPro" id="IPR005762">
    <property type="entry name" value="MurD"/>
</dbReference>
<sequence>MSIMDFSGKNFLVIGAGISGRAASVVLAGHGGTVTLNDMKAIDTAEQPWPDIEAAGVKLVFGSQETNLLDGMDVVVPSPVISPEIPIMKEAIRRGLPIWSEVEVACRVTDADVIGITGTNGKTTTTTLVGEIMKATGRQTVVGGNIGYGLSAQADNLPEEAVVVAELSSFQLEFTHSIKAKAATILNITPDHLDRHHTMEGYAAAKERIFLNQDKGDYAVLNYDDERVRAMAGDMTGTVVYFSTCGEVPEGAFYQDGQLILRLQGRDTVVCAETDLHLFGKHNIQNCLAAILLTYAAGAPLDVIRQVLKDFKGVEHRLEKVRTLHGVTYYNDSKGTNVDASMKALEAFPQGHLILIAGGYDKMTPLDDFMALAAKRVDTLILIGDAAERFEAAAKKAGIQDIRRTGYSMEGAIMLARKIAKAPQAVLLSPACSSFDMYDNFEQRGRVFKGIVNAI</sequence>
<dbReference type="GO" id="GO:0051301">
    <property type="term" value="P:cell division"/>
    <property type="evidence" value="ECO:0007669"/>
    <property type="project" value="UniProtKB-KW"/>
</dbReference>
<dbReference type="PANTHER" id="PTHR43692">
    <property type="entry name" value="UDP-N-ACETYLMURAMOYLALANINE--D-GLUTAMATE LIGASE"/>
    <property type="match status" value="1"/>
</dbReference>
<dbReference type="Gene3D" id="3.40.50.720">
    <property type="entry name" value="NAD(P)-binding Rossmann-like Domain"/>
    <property type="match status" value="1"/>
</dbReference>
<evidence type="ECO:0000256" key="12">
    <source>
        <dbReference type="ARBA" id="ARBA00022984"/>
    </source>
</evidence>
<dbReference type="InterPro" id="IPR013221">
    <property type="entry name" value="Mur_ligase_cen"/>
</dbReference>
<dbReference type="GO" id="GO:0008360">
    <property type="term" value="P:regulation of cell shape"/>
    <property type="evidence" value="ECO:0007669"/>
    <property type="project" value="UniProtKB-KW"/>
</dbReference>
<dbReference type="Pfam" id="PF08245">
    <property type="entry name" value="Mur_ligase_M"/>
    <property type="match status" value="1"/>
</dbReference>
<evidence type="ECO:0000313" key="21">
    <source>
        <dbReference type="EMBL" id="AVO27623.1"/>
    </source>
</evidence>
<dbReference type="Pfam" id="PF02875">
    <property type="entry name" value="Mur_ligase_C"/>
    <property type="match status" value="1"/>
</dbReference>
<evidence type="ECO:0000256" key="1">
    <source>
        <dbReference type="ARBA" id="ARBA00002734"/>
    </source>
</evidence>
<dbReference type="InterPro" id="IPR004101">
    <property type="entry name" value="Mur_ligase_C"/>
</dbReference>
<evidence type="ECO:0000256" key="9">
    <source>
        <dbReference type="ARBA" id="ARBA00022741"/>
    </source>
</evidence>
<evidence type="ECO:0000256" key="18">
    <source>
        <dbReference type="RuleBase" id="RU003664"/>
    </source>
</evidence>
<name>A0A1M6N416_MEGEL</name>
<evidence type="ECO:0000256" key="7">
    <source>
        <dbReference type="ARBA" id="ARBA00022490"/>
    </source>
</evidence>
<keyword evidence="9 17" id="KW-0547">Nucleotide-binding</keyword>
<dbReference type="Gene3D" id="3.40.1190.10">
    <property type="entry name" value="Mur-like, catalytic domain"/>
    <property type="match status" value="1"/>
</dbReference>
<keyword evidence="10 17" id="KW-0067">ATP-binding</keyword>
<dbReference type="RefSeq" id="WP_014016122.1">
    <property type="nucleotide sequence ID" value="NZ_AP031433.1"/>
</dbReference>
<reference evidence="21 22" key="1">
    <citation type="journal article" date="2018" name="Genome Announc.">
        <title>Complete genomes of two Megasphaera elsdenii strains, NCIMB 702410 and ATCC 25940.</title>
        <authorList>
            <person name="Hatmaker E.A."/>
            <person name="O'Dell K."/>
            <person name="Riley L.A."/>
            <person name="Klingeman D.M."/>
            <person name="Guss A.M."/>
        </authorList>
    </citation>
    <scope>NUCLEOTIDE SEQUENCE [LARGE SCALE GENOMIC DNA]</scope>
    <source>
        <strain evidence="21 22">NCIMB702410</strain>
    </source>
</reference>
<comment type="catalytic activity">
    <reaction evidence="16 17 18">
        <text>UDP-N-acetyl-alpha-D-muramoyl-L-alanine + D-glutamate + ATP = UDP-N-acetyl-alpha-D-muramoyl-L-alanyl-D-glutamate + ADP + phosphate + H(+)</text>
        <dbReference type="Rhea" id="RHEA:16429"/>
        <dbReference type="ChEBI" id="CHEBI:15378"/>
        <dbReference type="ChEBI" id="CHEBI:29986"/>
        <dbReference type="ChEBI" id="CHEBI:30616"/>
        <dbReference type="ChEBI" id="CHEBI:43474"/>
        <dbReference type="ChEBI" id="CHEBI:83898"/>
        <dbReference type="ChEBI" id="CHEBI:83900"/>
        <dbReference type="ChEBI" id="CHEBI:456216"/>
        <dbReference type="EC" id="6.3.2.9"/>
    </reaction>
</comment>
<dbReference type="InterPro" id="IPR036565">
    <property type="entry name" value="Mur-like_cat_sf"/>
</dbReference>
<evidence type="ECO:0000313" key="22">
    <source>
        <dbReference type="Proteomes" id="UP000238358"/>
    </source>
</evidence>
<evidence type="ECO:0000256" key="17">
    <source>
        <dbReference type="HAMAP-Rule" id="MF_00639"/>
    </source>
</evidence>
<evidence type="ECO:0000256" key="2">
    <source>
        <dbReference type="ARBA" id="ARBA00004496"/>
    </source>
</evidence>
<evidence type="ECO:0000256" key="11">
    <source>
        <dbReference type="ARBA" id="ARBA00022960"/>
    </source>
</evidence>
<dbReference type="EMBL" id="CP027569">
    <property type="protein sequence ID" value="AVO27623.1"/>
    <property type="molecule type" value="Genomic_DNA"/>
</dbReference>
<evidence type="ECO:0000256" key="5">
    <source>
        <dbReference type="ARBA" id="ARBA00012212"/>
    </source>
</evidence>
<proteinExistence type="inferred from homology"/>
<dbReference type="GeneID" id="97492126"/>
<dbReference type="AlphaFoldDB" id="A0A1M6N416"/>
<evidence type="ECO:0000259" key="19">
    <source>
        <dbReference type="Pfam" id="PF02875"/>
    </source>
</evidence>
<protein>
    <recommendedName>
        <fullName evidence="6 17">UDP-N-acetylmuramoylalanine--D-glutamate ligase</fullName>
        <ecNumber evidence="5 17">6.3.2.9</ecNumber>
    </recommendedName>
    <alternativeName>
        <fullName evidence="15 17">D-glutamic acid-adding enzyme</fullName>
    </alternativeName>
    <alternativeName>
        <fullName evidence="14 17">UDP-N-acetylmuramoyl-L-alanyl-D-glutamate synthetase</fullName>
    </alternativeName>
</protein>
<comment type="subcellular location">
    <subcellularLocation>
        <location evidence="2 17 18">Cytoplasm</location>
    </subcellularLocation>
</comment>
<dbReference type="NCBIfam" id="TIGR01087">
    <property type="entry name" value="murD"/>
    <property type="match status" value="1"/>
</dbReference>
<feature type="binding site" evidence="17">
    <location>
        <begin position="118"/>
        <end position="124"/>
    </location>
    <ligand>
        <name>ATP</name>
        <dbReference type="ChEBI" id="CHEBI:30616"/>
    </ligand>
</feature>
<feature type="domain" description="Mur ligase C-terminal" evidence="19">
    <location>
        <begin position="316"/>
        <end position="432"/>
    </location>
</feature>
<evidence type="ECO:0000256" key="15">
    <source>
        <dbReference type="ARBA" id="ARBA00032324"/>
    </source>
</evidence>
<dbReference type="Proteomes" id="UP000238358">
    <property type="component" value="Chromosome"/>
</dbReference>
<keyword evidence="17 18" id="KW-0131">Cell cycle</keyword>
<dbReference type="GO" id="GO:0008764">
    <property type="term" value="F:UDP-N-acetylmuramoylalanine-D-glutamate ligase activity"/>
    <property type="evidence" value="ECO:0007669"/>
    <property type="project" value="UniProtKB-UniRule"/>
</dbReference>
<dbReference type="HAMAP" id="MF_00639">
    <property type="entry name" value="MurD"/>
    <property type="match status" value="1"/>
</dbReference>
<evidence type="ECO:0000256" key="13">
    <source>
        <dbReference type="ARBA" id="ARBA00023316"/>
    </source>
</evidence>
<feature type="domain" description="Mur ligase central" evidence="20">
    <location>
        <begin position="116"/>
        <end position="293"/>
    </location>
</feature>
<evidence type="ECO:0000256" key="3">
    <source>
        <dbReference type="ARBA" id="ARBA00004752"/>
    </source>
</evidence>